<evidence type="ECO:0000313" key="1">
    <source>
        <dbReference type="EMBL" id="SOB73941.1"/>
    </source>
</evidence>
<keyword evidence="2" id="KW-1185">Reference proteome</keyword>
<protein>
    <submittedName>
        <fullName evidence="1">Uncharacterized protein</fullName>
    </submittedName>
</protein>
<proteinExistence type="predicted"/>
<dbReference type="Proteomes" id="UP000274850">
    <property type="component" value="Segment"/>
</dbReference>
<evidence type="ECO:0000313" key="2">
    <source>
        <dbReference type="Proteomes" id="UP000274850"/>
    </source>
</evidence>
<gene>
    <name evidence="1" type="ORF">BQ9231_00058</name>
</gene>
<reference evidence="1" key="1">
    <citation type="submission" date="2017-08" db="EMBL/GenBank/DDBJ databases">
        <authorList>
            <person name="de Groot N.N."/>
        </authorList>
    </citation>
    <scope>NUCLEOTIDE SEQUENCE</scope>
</reference>
<name>A0A285PWF3_9VIRU</name>
<sequence>MKFLKKKPKVKENVPIPQYIITERRTNQLQAVIDYKINDPEYQNNPERES</sequence>
<accession>A0A285PWF3</accession>
<dbReference type="EMBL" id="LT907979">
    <property type="protein sequence ID" value="SOB73941.1"/>
    <property type="molecule type" value="Genomic_DNA"/>
</dbReference>
<organism evidence="1">
    <name type="scientific">Cedratvirus lausannensis</name>
    <dbReference type="NCBI Taxonomy" id="2023205"/>
    <lineage>
        <taxon>Viruses</taxon>
        <taxon>Pithoviruses</taxon>
        <taxon>Orthocedratvirinae</taxon>
        <taxon>Alphacedratvirus</taxon>
        <taxon>Alphacedratvirus francolausannense</taxon>
    </lineage>
</organism>